<sequence length="111" mass="12314">MSIFDRIACHIDLACAPGSIGSGDNYGVLNFMFPMYTDRFGAENLVRNALSMAAGGSYDPSSVFVYSSIMNGYVTVTVNAYNINCRYKDYFVGRILQYVRGYTAYTANCYP</sequence>
<evidence type="ECO:0000313" key="2">
    <source>
        <dbReference type="Proteomes" id="UP000053660"/>
    </source>
</evidence>
<protein>
    <submittedName>
        <fullName evidence="1">Uncharacterized protein</fullName>
    </submittedName>
</protein>
<dbReference type="AlphaFoldDB" id="A0A0B1T032"/>
<evidence type="ECO:0000313" key="1">
    <source>
        <dbReference type="EMBL" id="KHJ90594.1"/>
    </source>
</evidence>
<gene>
    <name evidence="1" type="ORF">OESDEN_09560</name>
</gene>
<dbReference type="EMBL" id="KN552872">
    <property type="protein sequence ID" value="KHJ90594.1"/>
    <property type="molecule type" value="Genomic_DNA"/>
</dbReference>
<proteinExistence type="predicted"/>
<accession>A0A0B1T032</accession>
<reference evidence="1 2" key="1">
    <citation type="submission" date="2014-03" db="EMBL/GenBank/DDBJ databases">
        <title>Draft genome of the hookworm Oesophagostomum dentatum.</title>
        <authorList>
            <person name="Mitreva M."/>
        </authorList>
    </citation>
    <scope>NUCLEOTIDE SEQUENCE [LARGE SCALE GENOMIC DNA]</scope>
    <source>
        <strain evidence="1 2">OD-Hann</strain>
    </source>
</reference>
<name>A0A0B1T032_OESDE</name>
<dbReference type="Proteomes" id="UP000053660">
    <property type="component" value="Unassembled WGS sequence"/>
</dbReference>
<keyword evidence="2" id="KW-1185">Reference proteome</keyword>
<organism evidence="1 2">
    <name type="scientific">Oesophagostomum dentatum</name>
    <name type="common">Nodular worm</name>
    <dbReference type="NCBI Taxonomy" id="61180"/>
    <lineage>
        <taxon>Eukaryota</taxon>
        <taxon>Metazoa</taxon>
        <taxon>Ecdysozoa</taxon>
        <taxon>Nematoda</taxon>
        <taxon>Chromadorea</taxon>
        <taxon>Rhabditida</taxon>
        <taxon>Rhabditina</taxon>
        <taxon>Rhabditomorpha</taxon>
        <taxon>Strongyloidea</taxon>
        <taxon>Strongylidae</taxon>
        <taxon>Oesophagostomum</taxon>
    </lineage>
</organism>